<dbReference type="InterPro" id="IPR051782">
    <property type="entry name" value="ABC_Transporter_VariousFunc"/>
</dbReference>
<dbReference type="GO" id="GO:0005524">
    <property type="term" value="F:ATP binding"/>
    <property type="evidence" value="ECO:0007669"/>
    <property type="project" value="UniProtKB-KW"/>
</dbReference>
<name>A0AAE4FNW5_CLOSG</name>
<dbReference type="SMART" id="SM00382">
    <property type="entry name" value="AAA"/>
    <property type="match status" value="1"/>
</dbReference>
<organism evidence="5 6">
    <name type="scientific">Clostridium sporogenes</name>
    <dbReference type="NCBI Taxonomy" id="1509"/>
    <lineage>
        <taxon>Bacteria</taxon>
        <taxon>Bacillati</taxon>
        <taxon>Bacillota</taxon>
        <taxon>Clostridia</taxon>
        <taxon>Eubacteriales</taxon>
        <taxon>Clostridiaceae</taxon>
        <taxon>Clostridium</taxon>
    </lineage>
</organism>
<proteinExistence type="predicted"/>
<keyword evidence="2" id="KW-0547">Nucleotide-binding</keyword>
<dbReference type="InterPro" id="IPR003439">
    <property type="entry name" value="ABC_transporter-like_ATP-bd"/>
</dbReference>
<evidence type="ECO:0000313" key="6">
    <source>
        <dbReference type="Proteomes" id="UP001182303"/>
    </source>
</evidence>
<evidence type="ECO:0000313" key="5">
    <source>
        <dbReference type="EMBL" id="MDS1005224.1"/>
    </source>
</evidence>
<dbReference type="InterPro" id="IPR003593">
    <property type="entry name" value="AAA+_ATPase"/>
</dbReference>
<evidence type="ECO:0000256" key="3">
    <source>
        <dbReference type="ARBA" id="ARBA00022840"/>
    </source>
</evidence>
<dbReference type="RefSeq" id="WP_310944538.1">
    <property type="nucleotide sequence ID" value="NZ_JARUIS010000039.1"/>
</dbReference>
<dbReference type="InterPro" id="IPR027417">
    <property type="entry name" value="P-loop_NTPase"/>
</dbReference>
<evidence type="ECO:0000259" key="4">
    <source>
        <dbReference type="PROSITE" id="PS50893"/>
    </source>
</evidence>
<dbReference type="Proteomes" id="UP001182303">
    <property type="component" value="Unassembled WGS sequence"/>
</dbReference>
<keyword evidence="1" id="KW-0813">Transport</keyword>
<dbReference type="Gene3D" id="3.40.50.300">
    <property type="entry name" value="P-loop containing nucleotide triphosphate hydrolases"/>
    <property type="match status" value="1"/>
</dbReference>
<dbReference type="Pfam" id="PF00005">
    <property type="entry name" value="ABC_tran"/>
    <property type="match status" value="1"/>
</dbReference>
<accession>A0AAE4FNW5</accession>
<dbReference type="PANTHER" id="PTHR42939:SF1">
    <property type="entry name" value="ABC TRANSPORTER ATP-BINDING PROTEIN ALBC-RELATED"/>
    <property type="match status" value="1"/>
</dbReference>
<dbReference type="AlphaFoldDB" id="A0AAE4FNW5"/>
<dbReference type="EMBL" id="JARUIS010000039">
    <property type="protein sequence ID" value="MDS1005224.1"/>
    <property type="molecule type" value="Genomic_DNA"/>
</dbReference>
<protein>
    <submittedName>
        <fullName evidence="5">ABC transporter ATP-binding protein</fullName>
    </submittedName>
</protein>
<feature type="domain" description="ABC transporter" evidence="4">
    <location>
        <begin position="1"/>
        <end position="218"/>
    </location>
</feature>
<reference evidence="5" key="1">
    <citation type="submission" date="2023-04" db="EMBL/GenBank/DDBJ databases">
        <title>Assessment of the microbiological origin of a defect in Grana Padano cheese.</title>
        <authorList>
            <person name="Zago M."/>
            <person name="Rossetti L."/>
            <person name="Bonvini B."/>
            <person name="Carminati D."/>
            <person name="Giraffa G."/>
        </authorList>
    </citation>
    <scope>NUCLEOTIDE SEQUENCE</scope>
    <source>
        <strain evidence="5">4990</strain>
    </source>
</reference>
<evidence type="ECO:0000256" key="1">
    <source>
        <dbReference type="ARBA" id="ARBA00022448"/>
    </source>
</evidence>
<dbReference type="PANTHER" id="PTHR42939">
    <property type="entry name" value="ABC TRANSPORTER ATP-BINDING PROTEIN ALBC-RELATED"/>
    <property type="match status" value="1"/>
</dbReference>
<dbReference type="GO" id="GO:0016887">
    <property type="term" value="F:ATP hydrolysis activity"/>
    <property type="evidence" value="ECO:0007669"/>
    <property type="project" value="InterPro"/>
</dbReference>
<gene>
    <name evidence="5" type="ORF">P9J83_17305</name>
</gene>
<comment type="caution">
    <text evidence="5">The sequence shown here is derived from an EMBL/GenBank/DDBJ whole genome shotgun (WGS) entry which is preliminary data.</text>
</comment>
<dbReference type="PROSITE" id="PS50893">
    <property type="entry name" value="ABC_TRANSPORTER_2"/>
    <property type="match status" value="1"/>
</dbReference>
<keyword evidence="3 5" id="KW-0067">ATP-binding</keyword>
<evidence type="ECO:0000256" key="2">
    <source>
        <dbReference type="ARBA" id="ARBA00022741"/>
    </source>
</evidence>
<dbReference type="SUPFAM" id="SSF52540">
    <property type="entry name" value="P-loop containing nucleoside triphosphate hydrolases"/>
    <property type="match status" value="1"/>
</dbReference>
<sequence length="224" mass="26451">MEINNISKKYKYQLFSNIKYEFKKNNIYSIFGKNGIGKTTLLNIIAGFINTDSGAINYKGYENEIMFIDENPIPFELLSGEEFIIMTLKFKNLNIELQEIHNLFKLFEMFNYKDSIISTYSKGMKYKLLIILIKLTNPKILILDEPLNEVDIITLEKVRNLFYNMKKDRIIIFSTHIPDMAFKLSDTILYLTHNKLIEKENCFNSSNEIEKYIFDLMNKKNINN</sequence>